<feature type="region of interest" description="Disordered" evidence="2">
    <location>
        <begin position="203"/>
        <end position="250"/>
    </location>
</feature>
<keyword evidence="1 3" id="KW-0732">Signal</keyword>
<dbReference type="RefSeq" id="WP_184664984.1">
    <property type="nucleotide sequence ID" value="NZ_JACHHB010000014.1"/>
</dbReference>
<feature type="domain" description="SLH" evidence="4">
    <location>
        <begin position="25"/>
        <end position="88"/>
    </location>
</feature>
<dbReference type="EMBL" id="JACHHB010000014">
    <property type="protein sequence ID" value="MBB5174574.1"/>
    <property type="molecule type" value="Genomic_DNA"/>
</dbReference>
<dbReference type="Pfam" id="PF00395">
    <property type="entry name" value="SLH"/>
    <property type="match status" value="3"/>
</dbReference>
<evidence type="ECO:0000313" key="6">
    <source>
        <dbReference type="Proteomes" id="UP000551878"/>
    </source>
</evidence>
<dbReference type="AlphaFoldDB" id="A0A840QT85"/>
<evidence type="ECO:0000256" key="3">
    <source>
        <dbReference type="SAM" id="SignalP"/>
    </source>
</evidence>
<evidence type="ECO:0000313" key="5">
    <source>
        <dbReference type="EMBL" id="MBB5174574.1"/>
    </source>
</evidence>
<protein>
    <recommendedName>
        <fullName evidence="4">SLH domain-containing protein</fullName>
    </recommendedName>
</protein>
<feature type="compositionally biased region" description="Acidic residues" evidence="2">
    <location>
        <begin position="207"/>
        <end position="216"/>
    </location>
</feature>
<feature type="region of interest" description="Disordered" evidence="2">
    <location>
        <begin position="346"/>
        <end position="366"/>
    </location>
</feature>
<dbReference type="PANTHER" id="PTHR43308">
    <property type="entry name" value="OUTER MEMBRANE PROTEIN ALPHA-RELATED"/>
    <property type="match status" value="1"/>
</dbReference>
<evidence type="ECO:0000256" key="2">
    <source>
        <dbReference type="SAM" id="MobiDB-lite"/>
    </source>
</evidence>
<name>A0A840QT85_9BACI</name>
<feature type="domain" description="SLH" evidence="4">
    <location>
        <begin position="89"/>
        <end position="148"/>
    </location>
</feature>
<evidence type="ECO:0000256" key="1">
    <source>
        <dbReference type="ARBA" id="ARBA00022729"/>
    </source>
</evidence>
<dbReference type="Proteomes" id="UP000551878">
    <property type="component" value="Unassembled WGS sequence"/>
</dbReference>
<proteinExistence type="predicted"/>
<comment type="caution">
    <text evidence="5">The sequence shown here is derived from an EMBL/GenBank/DDBJ whole genome shotgun (WGS) entry which is preliminary data.</text>
</comment>
<reference evidence="5 6" key="1">
    <citation type="submission" date="2020-08" db="EMBL/GenBank/DDBJ databases">
        <title>Genomic Encyclopedia of Type Strains, Phase IV (KMG-IV): sequencing the most valuable type-strain genomes for metagenomic binning, comparative biology and taxonomic classification.</title>
        <authorList>
            <person name="Goeker M."/>
        </authorList>
    </citation>
    <scope>NUCLEOTIDE SEQUENCE [LARGE SCALE GENOMIC DNA]</scope>
    <source>
        <strain evidence="5 6">DSM 24696</strain>
    </source>
</reference>
<organism evidence="5 6">
    <name type="scientific">Texcoconibacillus texcoconensis</name>
    <dbReference type="NCBI Taxonomy" id="1095777"/>
    <lineage>
        <taxon>Bacteria</taxon>
        <taxon>Bacillati</taxon>
        <taxon>Bacillota</taxon>
        <taxon>Bacilli</taxon>
        <taxon>Bacillales</taxon>
        <taxon>Bacillaceae</taxon>
        <taxon>Texcoconibacillus</taxon>
    </lineage>
</organism>
<dbReference type="InterPro" id="IPR001119">
    <property type="entry name" value="SLH_dom"/>
</dbReference>
<feature type="compositionally biased region" description="Acidic residues" evidence="2">
    <location>
        <begin position="224"/>
        <end position="233"/>
    </location>
</feature>
<keyword evidence="6" id="KW-1185">Reference proteome</keyword>
<evidence type="ECO:0000259" key="4">
    <source>
        <dbReference type="PROSITE" id="PS51272"/>
    </source>
</evidence>
<feature type="chain" id="PRO_5032679034" description="SLH domain-containing protein" evidence="3">
    <location>
        <begin position="26"/>
        <end position="366"/>
    </location>
</feature>
<gene>
    <name evidence="5" type="ORF">HNQ41_002791</name>
</gene>
<sequence>MNITKPITTIALVAILAIPATTVTANDTFTDIADDHFAKQEIQTLVDAEVITGYPDDTFKPDNNIDRADAATMFTRALDLDEPTDQTETNFTDIDEDAYYTDAVHLTTAAGIFQGNTHNEFNPTNPLTREEMATVLVRSFDLEPKAKDNDTLTDIQEANHSHQENIITLYHHGLTEGRSNNQYEPKANVTRAEFAVFLHRALTTEDDRNDDDDGENDDQRDNDENTDETDEPDNNNGSGDTDDTTPPEATTATMTTAAGETIEADTQDNTLTFDLTHLDGEDEITSGTIDVSKDSTLEFTNAPTSDLEQPQELSEGTNELSVAQFLSDLDADIDLIRDAQGDFTARGHLTDDDGNQTPIQIPVHVE</sequence>
<feature type="domain" description="SLH" evidence="4">
    <location>
        <begin position="149"/>
        <end position="212"/>
    </location>
</feature>
<dbReference type="InterPro" id="IPR051465">
    <property type="entry name" value="Cell_Envelope_Struct_Comp"/>
</dbReference>
<feature type="signal peptide" evidence="3">
    <location>
        <begin position="1"/>
        <end position="25"/>
    </location>
</feature>
<dbReference type="PROSITE" id="PS51272">
    <property type="entry name" value="SLH"/>
    <property type="match status" value="3"/>
</dbReference>
<accession>A0A840QT85</accession>
<dbReference type="PANTHER" id="PTHR43308:SF5">
    <property type="entry name" value="S-LAYER PROTEIN _ PEPTIDOGLYCAN ENDO-BETA-N-ACETYLGLUCOSAMINIDASE"/>
    <property type="match status" value="1"/>
</dbReference>